<gene>
    <name evidence="1" type="ORF">TELCIR_13765</name>
</gene>
<keyword evidence="2" id="KW-1185">Reference proteome</keyword>
<protein>
    <submittedName>
        <fullName evidence="1">Uncharacterized protein</fullName>
    </submittedName>
</protein>
<sequence>MVVVHNFAILGMLLHDIDHFRMNRLSVIRCVSRGFVSAAPRTSTGIEHAEALAKIGGKKPDRSLYKVSEYLNMNKYSFYESEVVLAKHRLQQPSNKRPDVMPKVKTQ</sequence>
<dbReference type="GO" id="GO:0005739">
    <property type="term" value="C:mitochondrion"/>
    <property type="evidence" value="ECO:0007669"/>
    <property type="project" value="InterPro"/>
</dbReference>
<dbReference type="GO" id="GO:0045271">
    <property type="term" value="C:respiratory chain complex I"/>
    <property type="evidence" value="ECO:0007669"/>
    <property type="project" value="InterPro"/>
</dbReference>
<dbReference type="OrthoDB" id="6161911at2759"/>
<accession>A0A2G9U4I1</accession>
<reference evidence="1 2" key="1">
    <citation type="submission" date="2015-09" db="EMBL/GenBank/DDBJ databases">
        <title>Draft genome of the parasitic nematode Teladorsagia circumcincta isolate WARC Sus (inbred).</title>
        <authorList>
            <person name="Mitreva M."/>
        </authorList>
    </citation>
    <scope>NUCLEOTIDE SEQUENCE [LARGE SCALE GENOMIC DNA]</scope>
    <source>
        <strain evidence="1 2">S</strain>
    </source>
</reference>
<evidence type="ECO:0000313" key="1">
    <source>
        <dbReference type="EMBL" id="PIO64602.1"/>
    </source>
</evidence>
<name>A0A2G9U4I1_TELCI</name>
<dbReference type="AlphaFoldDB" id="A0A2G9U4I1"/>
<dbReference type="InterPro" id="IPR026193">
    <property type="entry name" value="NDUFV3"/>
</dbReference>
<dbReference type="Proteomes" id="UP000230423">
    <property type="component" value="Unassembled WGS sequence"/>
</dbReference>
<dbReference type="Pfam" id="PF15880">
    <property type="entry name" value="NDUFV3"/>
    <property type="match status" value="1"/>
</dbReference>
<dbReference type="EMBL" id="KZ349751">
    <property type="protein sequence ID" value="PIO64602.1"/>
    <property type="molecule type" value="Genomic_DNA"/>
</dbReference>
<evidence type="ECO:0000313" key="2">
    <source>
        <dbReference type="Proteomes" id="UP000230423"/>
    </source>
</evidence>
<organism evidence="1 2">
    <name type="scientific">Teladorsagia circumcincta</name>
    <name type="common">Brown stomach worm</name>
    <name type="synonym">Ostertagia circumcincta</name>
    <dbReference type="NCBI Taxonomy" id="45464"/>
    <lineage>
        <taxon>Eukaryota</taxon>
        <taxon>Metazoa</taxon>
        <taxon>Ecdysozoa</taxon>
        <taxon>Nematoda</taxon>
        <taxon>Chromadorea</taxon>
        <taxon>Rhabditida</taxon>
        <taxon>Rhabditina</taxon>
        <taxon>Rhabditomorpha</taxon>
        <taxon>Strongyloidea</taxon>
        <taxon>Trichostrongylidae</taxon>
        <taxon>Teladorsagia</taxon>
    </lineage>
</organism>
<proteinExistence type="predicted"/>